<dbReference type="OrthoDB" id="10264069at2759"/>
<dbReference type="Gene3D" id="3.40.1080.10">
    <property type="entry name" value="Glutaconate Coenzyme A-transferase"/>
    <property type="match status" value="2"/>
</dbReference>
<keyword evidence="1" id="KW-0456">Lyase</keyword>
<evidence type="ECO:0000313" key="1">
    <source>
        <dbReference type="EMBL" id="KAJ5066461.1"/>
    </source>
</evidence>
<dbReference type="PANTHER" id="PTHR40596">
    <property type="entry name" value="CITRATE LYASE ALPHA CHAIN"/>
    <property type="match status" value="1"/>
</dbReference>
<dbReference type="Pfam" id="PF04223">
    <property type="entry name" value="CitF"/>
    <property type="match status" value="1"/>
</dbReference>
<gene>
    <name evidence="1" type="ORF">M0811_13574</name>
</gene>
<dbReference type="Proteomes" id="UP001149090">
    <property type="component" value="Unassembled WGS sequence"/>
</dbReference>
<accession>A0A9Q0R4Y9</accession>
<dbReference type="AlphaFoldDB" id="A0A9Q0R4Y9"/>
<dbReference type="SUPFAM" id="SSF100950">
    <property type="entry name" value="NagB/RpiA/CoA transferase-like"/>
    <property type="match status" value="2"/>
</dbReference>
<dbReference type="PIRSF" id="PIRSF009451">
    <property type="entry name" value="Citrt_lyas_alpha"/>
    <property type="match status" value="1"/>
</dbReference>
<comment type="caution">
    <text evidence="1">The sequence shown here is derived from an EMBL/GenBank/DDBJ whole genome shotgun (WGS) entry which is preliminary data.</text>
</comment>
<dbReference type="GO" id="GO:0016829">
    <property type="term" value="F:lyase activity"/>
    <property type="evidence" value="ECO:0007669"/>
    <property type="project" value="UniProtKB-KW"/>
</dbReference>
<proteinExistence type="predicted"/>
<dbReference type="GO" id="GO:0006084">
    <property type="term" value="P:acetyl-CoA metabolic process"/>
    <property type="evidence" value="ECO:0007669"/>
    <property type="project" value="InterPro"/>
</dbReference>
<keyword evidence="2" id="KW-1185">Reference proteome</keyword>
<dbReference type="GO" id="GO:0005737">
    <property type="term" value="C:cytoplasm"/>
    <property type="evidence" value="ECO:0007669"/>
    <property type="project" value="InterPro"/>
</dbReference>
<dbReference type="InterPro" id="IPR006472">
    <property type="entry name" value="Citrate_lyase_asu"/>
</dbReference>
<dbReference type="EMBL" id="JAPDFW010000142">
    <property type="protein sequence ID" value="KAJ5066461.1"/>
    <property type="molecule type" value="Genomic_DNA"/>
</dbReference>
<dbReference type="NCBIfam" id="TIGR01584">
    <property type="entry name" value="citF"/>
    <property type="match status" value="1"/>
</dbReference>
<organism evidence="1 2">
    <name type="scientific">Anaeramoeba ignava</name>
    <name type="common">Anaerobic marine amoeba</name>
    <dbReference type="NCBI Taxonomy" id="1746090"/>
    <lineage>
        <taxon>Eukaryota</taxon>
        <taxon>Metamonada</taxon>
        <taxon>Anaeramoebidae</taxon>
        <taxon>Anaeramoeba</taxon>
    </lineage>
</organism>
<name>A0A9Q0R4Y9_ANAIG</name>
<dbReference type="InterPro" id="IPR037171">
    <property type="entry name" value="NagB/RpiA_transferase-like"/>
</dbReference>
<evidence type="ECO:0000313" key="2">
    <source>
        <dbReference type="Proteomes" id="UP001149090"/>
    </source>
</evidence>
<protein>
    <submittedName>
        <fullName evidence="1">Citrate lyase alpha chain</fullName>
    </submittedName>
</protein>
<sequence length="525" mass="56796">MEKKETVTNSCGRILPKYIEGYGEIRPFLGAFETGPIEENEMRIVTGFQKPGGEKLVGTIKEALEKSGIKDGMTISFHHHLREGDEVVNMAIKAIRELGIKNLKLAPSALFETHKMILESLKDGTIRQIEGSMNGSVGRATSEGKLSSVAVLRSHGGRVRAIRQGDLKIDIAIIAAPTADPYGNANGLYGKNACGPLAYSHADSLYAKKVIIVTDNLVKYPAIPVSISQINVDYVVVVDSIGDNTKIVSGTTTIQSNPISEKISKFATDVVEHSGYFKEGFSLQAGAGGISLSVVKSLGELMEAKGIKAAWANGGTTRYVIDLFKKGLIEKVSTCQAFDLVSVQSMKEDPLHLETNIDFYANPFNKGCLVNLLDVVILGATEVDVNFNVNVNTHSDGYLLHGIGGHQDTAACAKLTIITVPISRKTNPIIVDDVTTITTPGECIDVVVTDVGVAINPKRKDLIENLSKTDIPLFTIEQLRDKAAELAGRSYVKPKTTDRIIGIVQWRDGTVIDVVYQVDTNKDEK</sequence>
<dbReference type="GO" id="GO:0008814">
    <property type="term" value="F:citrate CoA-transferase activity"/>
    <property type="evidence" value="ECO:0007669"/>
    <property type="project" value="InterPro"/>
</dbReference>
<dbReference type="PANTHER" id="PTHR40596:SF1">
    <property type="entry name" value="CITRATE LYASE ALPHA CHAIN"/>
    <property type="match status" value="1"/>
</dbReference>
<reference evidence="1" key="1">
    <citation type="submission" date="2022-10" db="EMBL/GenBank/DDBJ databases">
        <title>Novel sulphate-reducing endosymbionts in the free-living metamonad Anaeramoeba.</title>
        <authorList>
            <person name="Jerlstrom-Hultqvist J."/>
            <person name="Cepicka I."/>
            <person name="Gallot-Lavallee L."/>
            <person name="Salas-Leiva D."/>
            <person name="Curtis B.A."/>
            <person name="Zahonova K."/>
            <person name="Pipaliya S."/>
            <person name="Dacks J."/>
            <person name="Roger A.J."/>
        </authorList>
    </citation>
    <scope>NUCLEOTIDE SEQUENCE</scope>
    <source>
        <strain evidence="1">BMAN</strain>
    </source>
</reference>